<reference evidence="1" key="1">
    <citation type="submission" date="2019-04" db="EMBL/GenBank/DDBJ databases">
        <title>Microbes associate with the intestines of laboratory mice.</title>
        <authorList>
            <person name="Navarre W."/>
            <person name="Wong E."/>
            <person name="Huang K."/>
            <person name="Tropini C."/>
            <person name="Ng K."/>
            <person name="Yu B."/>
        </authorList>
    </citation>
    <scope>NUCLEOTIDE SEQUENCE</scope>
    <source>
        <strain evidence="1">NM04_E33</strain>
    </source>
</reference>
<accession>A0AC61RKS4</accession>
<organism evidence="1 2">
    <name type="scientific">Lepagella muris</name>
    <dbReference type="NCBI Taxonomy" id="3032870"/>
    <lineage>
        <taxon>Bacteria</taxon>
        <taxon>Pseudomonadati</taxon>
        <taxon>Bacteroidota</taxon>
        <taxon>Bacteroidia</taxon>
        <taxon>Bacteroidales</taxon>
        <taxon>Muribaculaceae</taxon>
        <taxon>Lepagella</taxon>
    </lineage>
</organism>
<sequence length="272" mass="32315">MEYLTADISDIDWRSLSCSEIDALLSARIERYESAIRINGGKRPKREGHIIERIATMDNLLAADDTAQKGKSQRRIVKSGRVFHVPHRYITRHNQRKFQELRELQLMILTLDFPPCEYTSQEIKTDAGKVREIIKQHFYPWRILHHAVLRVIEPKVYGSLIPGAFACIKGRGLHYGVRTLKKMLRRHPEWKWFWKTDFKKFYQSIPHELIEAEMTALFKDRHFIRLIRIILFNYASDENIIQTLNEESERTKRNAYRCCHKSDDRQSVRQAH</sequence>
<dbReference type="EMBL" id="SRYB01000001">
    <property type="protein sequence ID" value="TGY80870.1"/>
    <property type="molecule type" value="Genomic_DNA"/>
</dbReference>
<evidence type="ECO:0000313" key="2">
    <source>
        <dbReference type="Proteomes" id="UP000306319"/>
    </source>
</evidence>
<keyword evidence="1" id="KW-0808">Transferase</keyword>
<name>A0AC61RKS4_9BACT</name>
<keyword evidence="1" id="KW-0548">Nucleotidyltransferase</keyword>
<gene>
    <name evidence="1" type="ORF">E5331_00390</name>
</gene>
<evidence type="ECO:0000313" key="1">
    <source>
        <dbReference type="EMBL" id="TGY80870.1"/>
    </source>
</evidence>
<keyword evidence="1" id="KW-0695">RNA-directed DNA polymerase</keyword>
<proteinExistence type="predicted"/>
<dbReference type="Proteomes" id="UP000306319">
    <property type="component" value="Unassembled WGS sequence"/>
</dbReference>
<keyword evidence="2" id="KW-1185">Reference proteome</keyword>
<protein>
    <submittedName>
        <fullName evidence="1">Reverse transcriptase</fullName>
    </submittedName>
</protein>
<comment type="caution">
    <text evidence="1">The sequence shown here is derived from an EMBL/GenBank/DDBJ whole genome shotgun (WGS) entry which is preliminary data.</text>
</comment>